<dbReference type="PANTHER" id="PTHR24177:SF187">
    <property type="entry name" value="ANKYRIN REPEAT PROTEIN"/>
    <property type="match status" value="1"/>
</dbReference>
<accession>A0A4D6KLE2</accession>
<dbReference type="SUPFAM" id="SSF48403">
    <property type="entry name" value="Ankyrin repeat"/>
    <property type="match status" value="1"/>
</dbReference>
<dbReference type="Pfam" id="PF13962">
    <property type="entry name" value="PGG"/>
    <property type="match status" value="1"/>
</dbReference>
<dbReference type="InterPro" id="IPR026961">
    <property type="entry name" value="PGG_dom"/>
</dbReference>
<dbReference type="Gramene" id="Vigun06g046800.1.v1.2">
    <property type="protein sequence ID" value="Vigun06g046800.1.v1.2"/>
    <property type="gene ID" value="Vigun06g046800.v1.2"/>
</dbReference>
<keyword evidence="4" id="KW-0472">Membrane</keyword>
<feature type="repeat" description="ANK" evidence="2">
    <location>
        <begin position="118"/>
        <end position="139"/>
    </location>
</feature>
<comment type="subcellular location">
    <subcellularLocation>
        <location evidence="1">Cell membrane</location>
        <topology evidence="1">Peripheral membrane protein</topology>
        <orientation evidence="1">Cytoplasmic side</orientation>
    </subcellularLocation>
</comment>
<feature type="compositionally biased region" description="Basic and acidic residues" evidence="3">
    <location>
        <begin position="406"/>
        <end position="417"/>
    </location>
</feature>
<dbReference type="Proteomes" id="UP000501690">
    <property type="component" value="Linkage Group LG1"/>
</dbReference>
<organism evidence="6 7">
    <name type="scientific">Vigna unguiculata</name>
    <name type="common">Cowpea</name>
    <dbReference type="NCBI Taxonomy" id="3917"/>
    <lineage>
        <taxon>Eukaryota</taxon>
        <taxon>Viridiplantae</taxon>
        <taxon>Streptophyta</taxon>
        <taxon>Embryophyta</taxon>
        <taxon>Tracheophyta</taxon>
        <taxon>Spermatophyta</taxon>
        <taxon>Magnoliopsida</taxon>
        <taxon>eudicotyledons</taxon>
        <taxon>Gunneridae</taxon>
        <taxon>Pentapetalae</taxon>
        <taxon>rosids</taxon>
        <taxon>fabids</taxon>
        <taxon>Fabales</taxon>
        <taxon>Fabaceae</taxon>
        <taxon>Papilionoideae</taxon>
        <taxon>50 kb inversion clade</taxon>
        <taxon>NPAAA clade</taxon>
        <taxon>indigoferoid/millettioid clade</taxon>
        <taxon>Phaseoleae</taxon>
        <taxon>Vigna</taxon>
    </lineage>
</organism>
<feature type="transmembrane region" description="Helical" evidence="4">
    <location>
        <begin position="666"/>
        <end position="689"/>
    </location>
</feature>
<protein>
    <submittedName>
        <fullName evidence="6">Death-associated protein kinase</fullName>
    </submittedName>
</protein>
<dbReference type="AlphaFoldDB" id="A0A4D6KLE2"/>
<proteinExistence type="predicted"/>
<reference evidence="6 7" key="1">
    <citation type="submission" date="2019-04" db="EMBL/GenBank/DDBJ databases">
        <title>An improved genome assembly and genetic linkage map for asparagus bean, Vigna unguiculata ssp. sesquipedialis.</title>
        <authorList>
            <person name="Xia Q."/>
            <person name="Zhang R."/>
            <person name="Dong Y."/>
        </authorList>
    </citation>
    <scope>NUCLEOTIDE SEQUENCE [LARGE SCALE GENOMIC DNA]</scope>
    <source>
        <tissue evidence="6">Leaf</tissue>
    </source>
</reference>
<dbReference type="SUPFAM" id="SSF140860">
    <property type="entry name" value="Pseudo ankyrin repeat-like"/>
    <property type="match status" value="1"/>
</dbReference>
<keyword evidence="2" id="KW-0040">ANK repeat</keyword>
<dbReference type="Pfam" id="PF12796">
    <property type="entry name" value="Ank_2"/>
    <property type="match status" value="1"/>
</dbReference>
<dbReference type="PROSITE" id="PS50088">
    <property type="entry name" value="ANK_REPEAT"/>
    <property type="match status" value="1"/>
</dbReference>
<sequence length="783" mass="87387">MSTLESPPRLVSQESAPTLVSQESSTIIEGTEEVRSGDEISLFRGCVLEGRWEFVIPAYRNESEFHKIRINESRGTALHVAVNDGKVELVNILVGSILSHEGREVVRSNSALRSTDERGDTPLHLAASRGFISMIKCIIGENGERKDLIRVRNNRGETPLFRAVLTSQTKAFVYLYNVSKGLEVPLKNYDGDTILHHAIWREFLDLAIIIIHCYPELAKTPNKDGATPLKVLARKPSAFKSGTNLPWWKQILYYGILVEPLDAVKAIKSYTEKVEKIDDHEQKDISVSIQSVNEAKKAQIFVERKYATSVRFVKSAVRFAFKCLSLSGLGVTAQDLKAIKKIRQKHKWGRQLLNIFMQRPHESYMGISGGPPFLQFDRGDNLVQITQHQLQMVGAASSGQNQQENTRTESAAKNEEKETTFVSVARAGIVDLVNELQNKIPSSLHATPEKENLLVVAMKNINKSKLGEHHVDKKETAFLTAAKNGIVEIVFELQSKIPSAVHETNSNNENVLLVAVKNRQTNVVEVLRKNLDKELFDSLILEVDNRDNTVLHLAAGTTTNAERTWQIAGAAMQMMWDIKWYQYVRALVPEHFTFRTNKDDKTGGEIFKQKHKDLVKESSEWLKETSNSCSVVAALIAGVSFATSSSVPGGTDKGKPELEGQPAFDAFAIASLIGLCFSVTALIMFLAILTSRKQAQDFRKSLPLKLLFGLSSLFVSIASMLVSFCAAHFFVLKDKYKNILFPVYIATCLPVTFYAVVQFPLYADLLKAIFKKVPQPSITSSQF</sequence>
<dbReference type="PROSITE" id="PS50297">
    <property type="entry name" value="ANK_REP_REGION"/>
    <property type="match status" value="1"/>
</dbReference>
<dbReference type="EMBL" id="CP039345">
    <property type="protein sequence ID" value="QCD78358.1"/>
    <property type="molecule type" value="Genomic_DNA"/>
</dbReference>
<dbReference type="OrthoDB" id="1426292at2759"/>
<evidence type="ECO:0000259" key="5">
    <source>
        <dbReference type="Pfam" id="PF13962"/>
    </source>
</evidence>
<gene>
    <name evidence="6" type="ORF">DEO72_LG1g1990</name>
</gene>
<evidence type="ECO:0000256" key="3">
    <source>
        <dbReference type="SAM" id="MobiDB-lite"/>
    </source>
</evidence>
<evidence type="ECO:0000256" key="1">
    <source>
        <dbReference type="ARBA" id="ARBA00004413"/>
    </source>
</evidence>
<keyword evidence="4" id="KW-1133">Transmembrane helix</keyword>
<keyword evidence="4" id="KW-0812">Transmembrane</keyword>
<evidence type="ECO:0000256" key="2">
    <source>
        <dbReference type="PROSITE-ProRule" id="PRU00023"/>
    </source>
</evidence>
<feature type="domain" description="PGG" evidence="5">
    <location>
        <begin position="620"/>
        <end position="730"/>
    </location>
</feature>
<evidence type="ECO:0000313" key="7">
    <source>
        <dbReference type="Proteomes" id="UP000501690"/>
    </source>
</evidence>
<keyword evidence="6" id="KW-0418">Kinase</keyword>
<dbReference type="PANTHER" id="PTHR24177">
    <property type="entry name" value="CASKIN"/>
    <property type="match status" value="1"/>
</dbReference>
<dbReference type="InterPro" id="IPR036770">
    <property type="entry name" value="Ankyrin_rpt-contain_sf"/>
</dbReference>
<name>A0A4D6KLE2_VIGUN</name>
<evidence type="ECO:0000313" key="6">
    <source>
        <dbReference type="EMBL" id="QCD78358.1"/>
    </source>
</evidence>
<dbReference type="FunFam" id="1.25.40.20:FF:000502">
    <property type="entry name" value="Uncharacterized protein"/>
    <property type="match status" value="1"/>
</dbReference>
<dbReference type="GO" id="GO:0016301">
    <property type="term" value="F:kinase activity"/>
    <property type="evidence" value="ECO:0007669"/>
    <property type="project" value="UniProtKB-KW"/>
</dbReference>
<evidence type="ECO:0000256" key="4">
    <source>
        <dbReference type="SAM" id="Phobius"/>
    </source>
</evidence>
<dbReference type="Gene3D" id="1.25.40.20">
    <property type="entry name" value="Ankyrin repeat-containing domain"/>
    <property type="match status" value="2"/>
</dbReference>
<dbReference type="SMART" id="SM00248">
    <property type="entry name" value="ANK"/>
    <property type="match status" value="6"/>
</dbReference>
<feature type="transmembrane region" description="Helical" evidence="4">
    <location>
        <begin position="743"/>
        <end position="763"/>
    </location>
</feature>
<keyword evidence="7" id="KW-1185">Reference proteome</keyword>
<feature type="region of interest" description="Disordered" evidence="3">
    <location>
        <begin position="395"/>
        <end position="417"/>
    </location>
</feature>
<dbReference type="GO" id="GO:0005886">
    <property type="term" value="C:plasma membrane"/>
    <property type="evidence" value="ECO:0007669"/>
    <property type="project" value="UniProtKB-SubCell"/>
</dbReference>
<keyword evidence="6" id="KW-0808">Transferase</keyword>
<dbReference type="InterPro" id="IPR002110">
    <property type="entry name" value="Ankyrin_rpt"/>
</dbReference>
<feature type="transmembrane region" description="Helical" evidence="4">
    <location>
        <begin position="710"/>
        <end position="731"/>
    </location>
</feature>
<dbReference type="FunFam" id="1.25.40.20:FF:000514">
    <property type="entry name" value="Uncharacterized protein"/>
    <property type="match status" value="1"/>
</dbReference>